<protein>
    <submittedName>
        <fullName evidence="7">Solute carrier family 2, facilitated glucose transporter member 1</fullName>
    </submittedName>
</protein>
<feature type="domain" description="Major facilitator superfamily (MFS) profile" evidence="6">
    <location>
        <begin position="1"/>
        <end position="33"/>
    </location>
</feature>
<proteinExistence type="predicted"/>
<keyword evidence="3 5" id="KW-1133">Transmembrane helix</keyword>
<dbReference type="Proteomes" id="UP000314294">
    <property type="component" value="Unassembled WGS sequence"/>
</dbReference>
<accession>A0A4Z2E224</accession>
<dbReference type="InterPro" id="IPR036259">
    <property type="entry name" value="MFS_trans_sf"/>
</dbReference>
<dbReference type="Pfam" id="PF00083">
    <property type="entry name" value="Sugar_tr"/>
    <property type="match status" value="1"/>
</dbReference>
<organism evidence="7 8">
    <name type="scientific">Liparis tanakae</name>
    <name type="common">Tanaka's snailfish</name>
    <dbReference type="NCBI Taxonomy" id="230148"/>
    <lineage>
        <taxon>Eukaryota</taxon>
        <taxon>Metazoa</taxon>
        <taxon>Chordata</taxon>
        <taxon>Craniata</taxon>
        <taxon>Vertebrata</taxon>
        <taxon>Euteleostomi</taxon>
        <taxon>Actinopterygii</taxon>
        <taxon>Neopterygii</taxon>
        <taxon>Teleostei</taxon>
        <taxon>Neoteleostei</taxon>
        <taxon>Acanthomorphata</taxon>
        <taxon>Eupercaria</taxon>
        <taxon>Perciformes</taxon>
        <taxon>Cottioidei</taxon>
        <taxon>Cottales</taxon>
        <taxon>Liparidae</taxon>
        <taxon>Liparis</taxon>
    </lineage>
</organism>
<sequence length="33" mass="3425">MCTIVWSVSVAIFSVGGMAGSFSVGVMANRFGR</sequence>
<reference evidence="7 8" key="1">
    <citation type="submission" date="2019-03" db="EMBL/GenBank/DDBJ databases">
        <title>First draft genome of Liparis tanakae, snailfish: a comprehensive survey of snailfish specific genes.</title>
        <authorList>
            <person name="Kim W."/>
            <person name="Song I."/>
            <person name="Jeong J.-H."/>
            <person name="Kim D."/>
            <person name="Kim S."/>
            <person name="Ryu S."/>
            <person name="Song J.Y."/>
            <person name="Lee S.K."/>
        </authorList>
    </citation>
    <scope>NUCLEOTIDE SEQUENCE [LARGE SCALE GENOMIC DNA]</scope>
    <source>
        <tissue evidence="7">Muscle</tissue>
    </source>
</reference>
<dbReference type="GO" id="GO:0016020">
    <property type="term" value="C:membrane"/>
    <property type="evidence" value="ECO:0007669"/>
    <property type="project" value="UniProtKB-SubCell"/>
</dbReference>
<gene>
    <name evidence="7" type="primary">SLC2A1_0</name>
    <name evidence="7" type="ORF">EYF80_067454</name>
</gene>
<dbReference type="Gene3D" id="1.20.1250.20">
    <property type="entry name" value="MFS general substrate transporter like domains"/>
    <property type="match status" value="1"/>
</dbReference>
<evidence type="ECO:0000313" key="8">
    <source>
        <dbReference type="Proteomes" id="UP000314294"/>
    </source>
</evidence>
<evidence type="ECO:0000256" key="1">
    <source>
        <dbReference type="ARBA" id="ARBA00004141"/>
    </source>
</evidence>
<name>A0A4Z2E224_9TELE</name>
<dbReference type="GO" id="GO:0022857">
    <property type="term" value="F:transmembrane transporter activity"/>
    <property type="evidence" value="ECO:0007669"/>
    <property type="project" value="InterPro"/>
</dbReference>
<dbReference type="InterPro" id="IPR020846">
    <property type="entry name" value="MFS_dom"/>
</dbReference>
<evidence type="ECO:0000313" key="7">
    <source>
        <dbReference type="EMBL" id="TNN22432.1"/>
    </source>
</evidence>
<evidence type="ECO:0000259" key="6">
    <source>
        <dbReference type="PROSITE" id="PS50850"/>
    </source>
</evidence>
<comment type="subcellular location">
    <subcellularLocation>
        <location evidence="1">Membrane</location>
        <topology evidence="1">Multi-pass membrane protein</topology>
    </subcellularLocation>
</comment>
<keyword evidence="8" id="KW-1185">Reference proteome</keyword>
<feature type="transmembrane region" description="Helical" evidence="5">
    <location>
        <begin position="6"/>
        <end position="28"/>
    </location>
</feature>
<keyword evidence="7" id="KW-0762">Sugar transport</keyword>
<keyword evidence="7" id="KW-0813">Transport</keyword>
<dbReference type="AlphaFoldDB" id="A0A4Z2E224"/>
<evidence type="ECO:0000256" key="3">
    <source>
        <dbReference type="ARBA" id="ARBA00022989"/>
    </source>
</evidence>
<evidence type="ECO:0000256" key="5">
    <source>
        <dbReference type="SAM" id="Phobius"/>
    </source>
</evidence>
<evidence type="ECO:0000256" key="2">
    <source>
        <dbReference type="ARBA" id="ARBA00022692"/>
    </source>
</evidence>
<dbReference type="PROSITE" id="PS50850">
    <property type="entry name" value="MFS"/>
    <property type="match status" value="1"/>
</dbReference>
<comment type="caution">
    <text evidence="7">The sequence shown here is derived from an EMBL/GenBank/DDBJ whole genome shotgun (WGS) entry which is preliminary data.</text>
</comment>
<evidence type="ECO:0000256" key="4">
    <source>
        <dbReference type="ARBA" id="ARBA00023136"/>
    </source>
</evidence>
<keyword evidence="4 5" id="KW-0472">Membrane</keyword>
<keyword evidence="2 5" id="KW-0812">Transmembrane</keyword>
<dbReference type="InterPro" id="IPR005828">
    <property type="entry name" value="MFS_sugar_transport-like"/>
</dbReference>
<dbReference type="OrthoDB" id="8120565at2759"/>
<dbReference type="EMBL" id="SRLO01022516">
    <property type="protein sequence ID" value="TNN22432.1"/>
    <property type="molecule type" value="Genomic_DNA"/>
</dbReference>